<dbReference type="PANTHER" id="PTHR42795">
    <property type="entry name" value="ALANINE DEHYDROGENASE"/>
    <property type="match status" value="1"/>
</dbReference>
<comment type="catalytic activity">
    <reaction evidence="4">
        <text>L-alanine + NAD(+) + H2O = pyruvate + NH4(+) + NADH + H(+)</text>
        <dbReference type="Rhea" id="RHEA:18405"/>
        <dbReference type="ChEBI" id="CHEBI:15361"/>
        <dbReference type="ChEBI" id="CHEBI:15377"/>
        <dbReference type="ChEBI" id="CHEBI:15378"/>
        <dbReference type="ChEBI" id="CHEBI:28938"/>
        <dbReference type="ChEBI" id="CHEBI:57540"/>
        <dbReference type="ChEBI" id="CHEBI:57945"/>
        <dbReference type="ChEBI" id="CHEBI:57972"/>
        <dbReference type="EC" id="1.4.1.1"/>
    </reaction>
</comment>
<protein>
    <recommendedName>
        <fullName evidence="2 4">Alanine dehydrogenase</fullName>
        <ecNumber evidence="2 4">1.4.1.1</ecNumber>
    </recommendedName>
</protein>
<evidence type="ECO:0000256" key="2">
    <source>
        <dbReference type="ARBA" id="ARBA00012897"/>
    </source>
</evidence>
<dbReference type="EMBL" id="CP016043">
    <property type="protein sequence ID" value="AOV96216.1"/>
    <property type="molecule type" value="Genomic_DNA"/>
</dbReference>
<evidence type="ECO:0000256" key="3">
    <source>
        <dbReference type="ARBA" id="ARBA00023002"/>
    </source>
</evidence>
<evidence type="ECO:0000313" key="7">
    <source>
        <dbReference type="EMBL" id="AOV96216.1"/>
    </source>
</evidence>
<sequence>MIIGIPREIKNHEYRVGMTPSSVREVTLRGHRVMVESAAGAGIGYSDEMYRQAGAEIVADAATLFASAALIVKVKEPQAAECARLRPGQILFAYLHLAPDRAQTQALLASGAVCIAYETVTNSDGALPLLAPMSAVAGRMSIQAGAQALEKTQGGRGILLAGVPGVEPAKVVILGGGVVGANAARMALGMRADVTLLDYNVAVLQRLDSEFQGRVKLLYSSSETIGRLLPTTDLLIGGVLVPGAAAPKLVSRAQVATMRPGSAIVDVAIDQGGCVATSRPTTHQEPTYVEEGVVHYCVANMPGAVAYSATQALNNATLPYILALADHGLAALRQDAGLMAGLNVMAGQLTCPAVAQAHGLNYTEPRRLLA</sequence>
<name>A0ABM6EH62_9GAMM</name>
<dbReference type="SUPFAM" id="SSF51735">
    <property type="entry name" value="NAD(P)-binding Rossmann-fold domains"/>
    <property type="match status" value="1"/>
</dbReference>
<gene>
    <name evidence="7" type="ORF">A9798_04110</name>
</gene>
<dbReference type="InterPro" id="IPR036291">
    <property type="entry name" value="NAD(P)-bd_dom_sf"/>
</dbReference>
<dbReference type="Pfam" id="PF05222">
    <property type="entry name" value="AlaDh_PNT_N"/>
    <property type="match status" value="1"/>
</dbReference>
<keyword evidence="3 4" id="KW-0560">Oxidoreductase</keyword>
<dbReference type="InterPro" id="IPR007698">
    <property type="entry name" value="AlaDH/PNT_NAD(H)-bd"/>
</dbReference>
<dbReference type="RefSeq" id="WP_024523190.1">
    <property type="nucleotide sequence ID" value="NZ_CP065626.1"/>
</dbReference>
<dbReference type="InterPro" id="IPR008141">
    <property type="entry name" value="Ala_DH"/>
</dbReference>
<reference evidence="7 8" key="1">
    <citation type="submission" date="2016-06" db="EMBL/GenBank/DDBJ databases">
        <title>Complete genome sequence of Edwardsiella hoshinae ATCC 35051.</title>
        <authorList>
            <person name="Reichley S.R."/>
            <person name="Waldbieser G.C."/>
            <person name="Lawrence M.L."/>
            <person name="Griffin M.J."/>
        </authorList>
    </citation>
    <scope>NUCLEOTIDE SEQUENCE [LARGE SCALE GENOMIC DNA]</scope>
    <source>
        <strain evidence="7 8">ATCC 35051</strain>
    </source>
</reference>
<keyword evidence="4" id="KW-0520">NAD</keyword>
<evidence type="ECO:0000256" key="4">
    <source>
        <dbReference type="PIRNR" id="PIRNR000183"/>
    </source>
</evidence>
<feature type="domain" description="Alanine dehydrogenase/pyridine nucleotide transhydrogenase N-terminal" evidence="6">
    <location>
        <begin position="4"/>
        <end position="137"/>
    </location>
</feature>
<dbReference type="PIRSF" id="PIRSF000183">
    <property type="entry name" value="Alanine_dh"/>
    <property type="match status" value="1"/>
</dbReference>
<dbReference type="Pfam" id="PF01262">
    <property type="entry name" value="AlaDh_PNT_C"/>
    <property type="match status" value="1"/>
</dbReference>
<dbReference type="Gene3D" id="3.40.50.720">
    <property type="entry name" value="NAD(P)-binding Rossmann-like Domain"/>
    <property type="match status" value="2"/>
</dbReference>
<keyword evidence="8" id="KW-1185">Reference proteome</keyword>
<dbReference type="Proteomes" id="UP000175893">
    <property type="component" value="Chromosome"/>
</dbReference>
<evidence type="ECO:0000259" key="5">
    <source>
        <dbReference type="SMART" id="SM01002"/>
    </source>
</evidence>
<evidence type="ECO:0000256" key="1">
    <source>
        <dbReference type="ARBA" id="ARBA00005689"/>
    </source>
</evidence>
<evidence type="ECO:0000313" key="8">
    <source>
        <dbReference type="Proteomes" id="UP000175893"/>
    </source>
</evidence>
<dbReference type="SMART" id="SM01002">
    <property type="entry name" value="AlaDh_PNT_C"/>
    <property type="match status" value="1"/>
</dbReference>
<dbReference type="EC" id="1.4.1.1" evidence="2 4"/>
<proteinExistence type="inferred from homology"/>
<dbReference type="CDD" id="cd05305">
    <property type="entry name" value="L-AlaDH"/>
    <property type="match status" value="1"/>
</dbReference>
<accession>A0ABM6EH62</accession>
<dbReference type="SMART" id="SM01003">
    <property type="entry name" value="AlaDh_PNT_N"/>
    <property type="match status" value="1"/>
</dbReference>
<dbReference type="NCBIfam" id="TIGR00518">
    <property type="entry name" value="alaDH"/>
    <property type="match status" value="1"/>
</dbReference>
<organism evidence="7 8">
    <name type="scientific">Edwardsiella hoshinae</name>
    <dbReference type="NCBI Taxonomy" id="93378"/>
    <lineage>
        <taxon>Bacteria</taxon>
        <taxon>Pseudomonadati</taxon>
        <taxon>Pseudomonadota</taxon>
        <taxon>Gammaproteobacteria</taxon>
        <taxon>Enterobacterales</taxon>
        <taxon>Hafniaceae</taxon>
        <taxon>Edwardsiella</taxon>
    </lineage>
</organism>
<comment type="similarity">
    <text evidence="1 4">Belongs to the AlaDH/PNT family.</text>
</comment>
<dbReference type="PANTHER" id="PTHR42795:SF1">
    <property type="entry name" value="ALANINE DEHYDROGENASE"/>
    <property type="match status" value="1"/>
</dbReference>
<dbReference type="InterPro" id="IPR007886">
    <property type="entry name" value="AlaDH/PNT_N"/>
</dbReference>
<dbReference type="SUPFAM" id="SSF52283">
    <property type="entry name" value="Formate/glycerate dehydrogenase catalytic domain-like"/>
    <property type="match status" value="1"/>
</dbReference>
<feature type="domain" description="Alanine dehydrogenase/pyridine nucleotide transhydrogenase NAD(H)-binding" evidence="5">
    <location>
        <begin position="149"/>
        <end position="297"/>
    </location>
</feature>
<evidence type="ECO:0000259" key="6">
    <source>
        <dbReference type="SMART" id="SM01003"/>
    </source>
</evidence>